<reference evidence="1 2" key="1">
    <citation type="submission" date="2024-03" db="EMBL/GenBank/DDBJ databases">
        <title>The Acrasis kona genome and developmental transcriptomes reveal deep origins of eukaryotic multicellular pathways.</title>
        <authorList>
            <person name="Sheikh S."/>
            <person name="Fu C.-J."/>
            <person name="Brown M.W."/>
            <person name="Baldauf S.L."/>
        </authorList>
    </citation>
    <scope>NUCLEOTIDE SEQUENCE [LARGE SCALE GENOMIC DNA]</scope>
    <source>
        <strain evidence="1 2">ATCC MYA-3509</strain>
    </source>
</reference>
<evidence type="ECO:0000313" key="1">
    <source>
        <dbReference type="EMBL" id="KAL0484987.1"/>
    </source>
</evidence>
<gene>
    <name evidence="1" type="ORF">AKO1_003784</name>
</gene>
<protein>
    <submittedName>
        <fullName evidence="1">Uncharacterized protein</fullName>
    </submittedName>
</protein>
<comment type="caution">
    <text evidence="1">The sequence shown here is derived from an EMBL/GenBank/DDBJ whole genome shotgun (WGS) entry which is preliminary data.</text>
</comment>
<dbReference type="Proteomes" id="UP001431209">
    <property type="component" value="Unassembled WGS sequence"/>
</dbReference>
<name>A0AAW2Z8J1_9EUKA</name>
<dbReference type="EMBL" id="JAOPGA020001095">
    <property type="protein sequence ID" value="KAL0484987.1"/>
    <property type="molecule type" value="Genomic_DNA"/>
</dbReference>
<proteinExistence type="predicted"/>
<dbReference type="AlphaFoldDB" id="A0AAW2Z8J1"/>
<evidence type="ECO:0000313" key="2">
    <source>
        <dbReference type="Proteomes" id="UP001431209"/>
    </source>
</evidence>
<keyword evidence="2" id="KW-1185">Reference proteome</keyword>
<sequence>MLKQVQVYNHVGFKSNDFTMNLSNDVRVCIANNKRRTRSQEEVQLVLKELTTFINDDDLSTGYFMTGMNLLKREDVKLDAQLFLDAFEKMNLFSTTPSDQQLLNEAESSTVIIRNLTNLIGVLISQLYDSDYSTTHILKLLEASLFIECCDTLNCPQNASLMFSLCDVLSTRSVQEEETQSKVISSFVKIVDMGIHEINLEGCKYKYINKQAYQLTTSVLNRLASRLPNFMNRVRRAVNLQVITQLLNIEASIQQEDTQIPTNIPKRELESKRVQFDQSSSFKITDDGSMCSDETFVVLVLDAIYNNLDQASMLMKNSVTERYALLSVAYQGMDLFTRSFCIDQVTANQQWYDVPSITGQEQNQAQEVGKKRKREDNDTETLLSKVRSRCEELGRMIQDRKRYAASSPLVVLFSTFIQEACVCLKFTIDERILRNESRKEKKQQKLVFYK</sequence>
<organism evidence="1 2">
    <name type="scientific">Acrasis kona</name>
    <dbReference type="NCBI Taxonomy" id="1008807"/>
    <lineage>
        <taxon>Eukaryota</taxon>
        <taxon>Discoba</taxon>
        <taxon>Heterolobosea</taxon>
        <taxon>Tetramitia</taxon>
        <taxon>Eutetramitia</taxon>
        <taxon>Acrasidae</taxon>
        <taxon>Acrasis</taxon>
    </lineage>
</organism>
<accession>A0AAW2Z8J1</accession>